<proteinExistence type="predicted"/>
<dbReference type="AlphaFoldDB" id="A0A1D8NP01"/>
<accession>A0A1D8NP01</accession>
<protein>
    <recommendedName>
        <fullName evidence="4">Secreted protein</fullName>
    </recommendedName>
</protein>
<dbReference type="GeneID" id="94584010"/>
<dbReference type="RefSeq" id="XP_068139532.1">
    <property type="nucleotide sequence ID" value="XM_068283431.1"/>
</dbReference>
<keyword evidence="1" id="KW-0732">Signal</keyword>
<feature type="chain" id="PRO_5009110732" description="Secreted protein" evidence="1">
    <location>
        <begin position="23"/>
        <end position="71"/>
    </location>
</feature>
<evidence type="ECO:0000313" key="2">
    <source>
        <dbReference type="EMBL" id="AOW07369.1"/>
    </source>
</evidence>
<gene>
    <name evidence="2" type="ORF">YALI1_F24509g</name>
</gene>
<dbReference type="VEuPathDB" id="FungiDB:YALI1_F24509g"/>
<dbReference type="Proteomes" id="UP000182444">
    <property type="component" value="Chromosome 1F"/>
</dbReference>
<dbReference type="EMBL" id="CP017558">
    <property type="protein sequence ID" value="AOW07369.1"/>
    <property type="molecule type" value="Genomic_DNA"/>
</dbReference>
<sequence>MINVSWWCWWAPYLALVANSKMEPEGYQTHTNQGLVRHDRSRPFGMQTVECVIQNGNCVPHSWDQTSFRYL</sequence>
<feature type="signal peptide" evidence="1">
    <location>
        <begin position="1"/>
        <end position="22"/>
    </location>
</feature>
<reference evidence="2 3" key="1">
    <citation type="journal article" date="2016" name="PLoS ONE">
        <title>Sequence Assembly of Yarrowia lipolytica Strain W29/CLIB89 Shows Transposable Element Diversity.</title>
        <authorList>
            <person name="Magnan C."/>
            <person name="Yu J."/>
            <person name="Chang I."/>
            <person name="Jahn E."/>
            <person name="Kanomata Y."/>
            <person name="Wu J."/>
            <person name="Zeller M."/>
            <person name="Oakes M."/>
            <person name="Baldi P."/>
            <person name="Sandmeyer S."/>
        </authorList>
    </citation>
    <scope>NUCLEOTIDE SEQUENCE [LARGE SCALE GENOMIC DNA]</scope>
    <source>
        <strain evidence="3">CLIB89(W29)</strain>
    </source>
</reference>
<evidence type="ECO:0000313" key="3">
    <source>
        <dbReference type="Proteomes" id="UP000182444"/>
    </source>
</evidence>
<name>A0A1D8NP01_YARLL</name>
<organism evidence="2 3">
    <name type="scientific">Yarrowia lipolytica</name>
    <name type="common">Candida lipolytica</name>
    <dbReference type="NCBI Taxonomy" id="4952"/>
    <lineage>
        <taxon>Eukaryota</taxon>
        <taxon>Fungi</taxon>
        <taxon>Dikarya</taxon>
        <taxon>Ascomycota</taxon>
        <taxon>Saccharomycotina</taxon>
        <taxon>Dipodascomycetes</taxon>
        <taxon>Dipodascales</taxon>
        <taxon>Dipodascales incertae sedis</taxon>
        <taxon>Yarrowia</taxon>
    </lineage>
</organism>
<evidence type="ECO:0008006" key="4">
    <source>
        <dbReference type="Google" id="ProtNLM"/>
    </source>
</evidence>
<evidence type="ECO:0000256" key="1">
    <source>
        <dbReference type="SAM" id="SignalP"/>
    </source>
</evidence>